<dbReference type="PANTHER" id="PTHR30469:SF11">
    <property type="entry name" value="BLL4320 PROTEIN"/>
    <property type="match status" value="1"/>
</dbReference>
<dbReference type="KEGG" id="tsy:THSYN_12180"/>
<dbReference type="InterPro" id="IPR006143">
    <property type="entry name" value="RND_pump_MFP"/>
</dbReference>
<dbReference type="Pfam" id="PF25917">
    <property type="entry name" value="BSH_RND"/>
    <property type="match status" value="1"/>
</dbReference>
<dbReference type="Pfam" id="PF25967">
    <property type="entry name" value="RND-MFP_C"/>
    <property type="match status" value="1"/>
</dbReference>
<evidence type="ECO:0000259" key="5">
    <source>
        <dbReference type="Pfam" id="PF25917"/>
    </source>
</evidence>
<dbReference type="EMBL" id="CP020370">
    <property type="protein sequence ID" value="AUB81643.1"/>
    <property type="molecule type" value="Genomic_DNA"/>
</dbReference>
<evidence type="ECO:0000259" key="6">
    <source>
        <dbReference type="Pfam" id="PF25954"/>
    </source>
</evidence>
<feature type="domain" description="Multidrug resistance protein MdtA-like barrel-sandwich hybrid" evidence="5">
    <location>
        <begin position="69"/>
        <end position="189"/>
    </location>
</feature>
<reference evidence="8 9" key="1">
    <citation type="submission" date="2017-03" db="EMBL/GenBank/DDBJ databases">
        <title>Complete genome sequence of Candidatus 'Thiodictyon syntrophicum' sp. nov. strain Cad16T, a photolithoautotroph purple sulfur bacterium isolated from an alpine meromictic lake.</title>
        <authorList>
            <person name="Luedin S.M."/>
            <person name="Pothier J.F."/>
            <person name="Danza F."/>
            <person name="Storelli N."/>
            <person name="Wittwer M."/>
            <person name="Tonolla M."/>
        </authorList>
    </citation>
    <scope>NUCLEOTIDE SEQUENCE [LARGE SCALE GENOMIC DNA]</scope>
    <source>
        <strain evidence="8 9">Cad16T</strain>
    </source>
</reference>
<feature type="domain" description="Multidrug resistance protein MdtA-like alpha-helical hairpin" evidence="4">
    <location>
        <begin position="105"/>
        <end position="162"/>
    </location>
</feature>
<dbReference type="Gene3D" id="1.10.287.470">
    <property type="entry name" value="Helix hairpin bin"/>
    <property type="match status" value="1"/>
</dbReference>
<evidence type="ECO:0000313" key="8">
    <source>
        <dbReference type="EMBL" id="AUB81643.1"/>
    </source>
</evidence>
<name>A0A2K8U7U9_9GAMM</name>
<proteinExistence type="inferred from homology"/>
<dbReference type="FunFam" id="2.40.30.170:FF:000010">
    <property type="entry name" value="Efflux RND transporter periplasmic adaptor subunit"/>
    <property type="match status" value="1"/>
</dbReference>
<dbReference type="RefSeq" id="WP_100919406.1">
    <property type="nucleotide sequence ID" value="NZ_CP020370.1"/>
</dbReference>
<comment type="similarity">
    <text evidence="2">Belongs to the membrane fusion protein (MFP) (TC 8.A.1) family.</text>
</comment>
<evidence type="ECO:0000256" key="1">
    <source>
        <dbReference type="ARBA" id="ARBA00004196"/>
    </source>
</evidence>
<protein>
    <submittedName>
        <fullName evidence="8">Efflux transporter periplasmic adaptor subunit</fullName>
    </submittedName>
</protein>
<dbReference type="Pfam" id="PF25876">
    <property type="entry name" value="HH_MFP_RND"/>
    <property type="match status" value="1"/>
</dbReference>
<dbReference type="Gene3D" id="2.40.420.20">
    <property type="match status" value="1"/>
</dbReference>
<dbReference type="Pfam" id="PF25954">
    <property type="entry name" value="Beta-barrel_RND_2"/>
    <property type="match status" value="1"/>
</dbReference>
<dbReference type="InterPro" id="IPR058624">
    <property type="entry name" value="MdtA-like_HH"/>
</dbReference>
<dbReference type="Proteomes" id="UP000232638">
    <property type="component" value="Chromosome"/>
</dbReference>
<dbReference type="InterPro" id="IPR058792">
    <property type="entry name" value="Beta-barrel_RND_2"/>
</dbReference>
<dbReference type="GO" id="GO:0015562">
    <property type="term" value="F:efflux transmembrane transporter activity"/>
    <property type="evidence" value="ECO:0007669"/>
    <property type="project" value="TreeGrafter"/>
</dbReference>
<dbReference type="InterPro" id="IPR058627">
    <property type="entry name" value="MdtA-like_C"/>
</dbReference>
<dbReference type="InterPro" id="IPR058625">
    <property type="entry name" value="MdtA-like_BSH"/>
</dbReference>
<evidence type="ECO:0000256" key="2">
    <source>
        <dbReference type="ARBA" id="ARBA00009477"/>
    </source>
</evidence>
<evidence type="ECO:0000259" key="4">
    <source>
        <dbReference type="Pfam" id="PF25876"/>
    </source>
</evidence>
<dbReference type="Gene3D" id="2.40.30.170">
    <property type="match status" value="1"/>
</dbReference>
<dbReference type="SUPFAM" id="SSF111369">
    <property type="entry name" value="HlyD-like secretion proteins"/>
    <property type="match status" value="1"/>
</dbReference>
<dbReference type="Gene3D" id="2.40.50.100">
    <property type="match status" value="1"/>
</dbReference>
<dbReference type="AlphaFoldDB" id="A0A2K8U7U9"/>
<dbReference type="PANTHER" id="PTHR30469">
    <property type="entry name" value="MULTIDRUG RESISTANCE PROTEIN MDTA"/>
    <property type="match status" value="1"/>
</dbReference>
<feature type="domain" description="Multidrug resistance protein MdtA-like C-terminal permuted SH3" evidence="7">
    <location>
        <begin position="280"/>
        <end position="338"/>
    </location>
</feature>
<accession>A0A2K8U7U9</accession>
<evidence type="ECO:0000256" key="3">
    <source>
        <dbReference type="ARBA" id="ARBA00022448"/>
    </source>
</evidence>
<evidence type="ECO:0000313" key="9">
    <source>
        <dbReference type="Proteomes" id="UP000232638"/>
    </source>
</evidence>
<keyword evidence="9" id="KW-1185">Reference proteome</keyword>
<dbReference type="GO" id="GO:1990281">
    <property type="term" value="C:efflux pump complex"/>
    <property type="evidence" value="ECO:0007669"/>
    <property type="project" value="TreeGrafter"/>
</dbReference>
<dbReference type="NCBIfam" id="TIGR01730">
    <property type="entry name" value="RND_mfp"/>
    <property type="match status" value="1"/>
</dbReference>
<dbReference type="OrthoDB" id="9806939at2"/>
<evidence type="ECO:0000259" key="7">
    <source>
        <dbReference type="Pfam" id="PF25967"/>
    </source>
</evidence>
<keyword evidence="3" id="KW-0813">Transport</keyword>
<organism evidence="8 9">
    <name type="scientific">Candidatus Thiodictyon syntrophicum</name>
    <dbReference type="NCBI Taxonomy" id="1166950"/>
    <lineage>
        <taxon>Bacteria</taxon>
        <taxon>Pseudomonadati</taxon>
        <taxon>Pseudomonadota</taxon>
        <taxon>Gammaproteobacteria</taxon>
        <taxon>Chromatiales</taxon>
        <taxon>Chromatiaceae</taxon>
        <taxon>Thiodictyon</taxon>
    </lineage>
</organism>
<gene>
    <name evidence="8" type="ORF">THSYN_12180</name>
</gene>
<comment type="subcellular location">
    <subcellularLocation>
        <location evidence="1">Cell envelope</location>
    </subcellularLocation>
</comment>
<feature type="domain" description="CusB-like beta-barrel" evidence="6">
    <location>
        <begin position="201"/>
        <end position="271"/>
    </location>
</feature>
<sequence>MLRRFLLVLLILAAVIGALAFVKFRQIQGQIAMFSQPMPAPVVAVAPVRETSWEPTLDAVGSVQAVQGVEVSNQVAGQVQEIRFDSGVRVRQGDILVRLDDDVDQADLEGLKAAERLAALKLGRNSSLLKGKVVSQGDVDDTTAQMDQARALVKAKQATIDKKVIRAPFDGQLGIRKVDLGQFLKEGTPIVLLQALDPLYVDYSLPEREIGRIRVGQPVRVRVAAYPDQAFQGSIAAITPGVDKGTRSVQVRARFANPKLELRPGMFARVETLLPTQDRVLTLPREVITFNTYGDSVFLVETKDGKPKAQRRQIETGQVRGDEVTVTSGLKAGDLVVSAGQVKLSNDQEVQIKDAAGTAPAPTPAGTKPQ</sequence>